<keyword evidence="9" id="KW-0444">Lipid biosynthesis</keyword>
<dbReference type="NCBIfam" id="NF003986">
    <property type="entry name" value="PRK05471.1-5"/>
    <property type="match status" value="1"/>
</dbReference>
<evidence type="ECO:0000256" key="10">
    <source>
        <dbReference type="ARBA" id="ARBA00022692"/>
    </source>
</evidence>
<evidence type="ECO:0000256" key="1">
    <source>
        <dbReference type="ARBA" id="ARBA00001007"/>
    </source>
</evidence>
<keyword evidence="11 20" id="KW-0378">Hydrolase</keyword>
<evidence type="ECO:0000313" key="20">
    <source>
        <dbReference type="EMBL" id="QEL57452.1"/>
    </source>
</evidence>
<evidence type="ECO:0000256" key="16">
    <source>
        <dbReference type="ARBA" id="ARBA00023264"/>
    </source>
</evidence>
<evidence type="ECO:0000256" key="2">
    <source>
        <dbReference type="ARBA" id="ARBA00004162"/>
    </source>
</evidence>
<dbReference type="UniPathway" id="UPA00609">
    <property type="reaction ID" value="UER00664"/>
</dbReference>
<gene>
    <name evidence="20" type="ORF">FYK34_18685</name>
</gene>
<feature type="signal peptide" evidence="19">
    <location>
        <begin position="1"/>
        <end position="23"/>
    </location>
</feature>
<evidence type="ECO:0000256" key="13">
    <source>
        <dbReference type="ARBA" id="ARBA00023098"/>
    </source>
</evidence>
<comment type="pathway">
    <text evidence="4">Lipid metabolism.</text>
</comment>
<dbReference type="Pfam" id="PF02611">
    <property type="entry name" value="CDH"/>
    <property type="match status" value="1"/>
</dbReference>
<reference evidence="20 21" key="1">
    <citation type="submission" date="2019-08" db="EMBL/GenBank/DDBJ databases">
        <title>Chromobacterium paludis, a novel bacterium isolated from a Maryland marsh pond.</title>
        <authorList>
            <person name="Blackburn M.B."/>
            <person name="Gundersen-Rindal D.E."/>
        </authorList>
    </citation>
    <scope>NUCLEOTIDE SEQUENCE [LARGE SCALE GENOMIC DNA]</scope>
    <source>
        <strain evidence="21">IIBBL 257-1</strain>
    </source>
</reference>
<dbReference type="InterPro" id="IPR003763">
    <property type="entry name" value="CDP-diacylglyc_Pase"/>
</dbReference>
<dbReference type="PIRSF" id="PIRSF001273">
    <property type="entry name" value="CDH"/>
    <property type="match status" value="1"/>
</dbReference>
<evidence type="ECO:0000256" key="11">
    <source>
        <dbReference type="ARBA" id="ARBA00022801"/>
    </source>
</evidence>
<sequence length="252" mass="27639">MKKRLLQALCLSALLLPGLAYYAADSDALWRIVGEQCVPDQQAKGQPAPCAEVKLPQGVAVLKDIHGALQYLLIPTSRVSGIESPLLLRADAPAYWREAWLARSFMDAKRGAPLPRRAVSLAINSPYGRTQNQLHIHISCVDRTVRQQVDDVDDSLGTAWRQLPVELKGHAYWARRVDADADGNPAADPFRLLADGLPGAREEMDRYGLALLPASFTDGDGFVLLATRADILTANRASAEELQDHDCRILQP</sequence>
<keyword evidence="15" id="KW-0594">Phospholipid biosynthesis</keyword>
<keyword evidence="21" id="KW-1185">Reference proteome</keyword>
<keyword evidence="10" id="KW-0812">Transmembrane</keyword>
<evidence type="ECO:0000256" key="9">
    <source>
        <dbReference type="ARBA" id="ARBA00022516"/>
    </source>
</evidence>
<evidence type="ECO:0000256" key="3">
    <source>
        <dbReference type="ARBA" id="ARBA00004927"/>
    </source>
</evidence>
<evidence type="ECO:0000256" key="18">
    <source>
        <dbReference type="ARBA" id="ARBA00032892"/>
    </source>
</evidence>
<dbReference type="KEGG" id="chrm:FYK34_18685"/>
<evidence type="ECO:0000256" key="17">
    <source>
        <dbReference type="ARBA" id="ARBA00032888"/>
    </source>
</evidence>
<comment type="catalytic activity">
    <reaction evidence="1">
        <text>a CDP-1,2-diacyl-sn-glycerol + H2O = a 1,2-diacyl-sn-glycero-3-phosphate + CMP + 2 H(+)</text>
        <dbReference type="Rhea" id="RHEA:15221"/>
        <dbReference type="ChEBI" id="CHEBI:15377"/>
        <dbReference type="ChEBI" id="CHEBI:15378"/>
        <dbReference type="ChEBI" id="CHEBI:58332"/>
        <dbReference type="ChEBI" id="CHEBI:58608"/>
        <dbReference type="ChEBI" id="CHEBI:60377"/>
        <dbReference type="EC" id="3.6.1.26"/>
    </reaction>
</comment>
<comment type="pathway">
    <text evidence="3">Phospholipid metabolism; CDP-diacylglycerol degradation; phosphatidate from CDP-diacylglycerol: step 1/1.</text>
</comment>
<evidence type="ECO:0000256" key="15">
    <source>
        <dbReference type="ARBA" id="ARBA00023209"/>
    </source>
</evidence>
<name>A0A5C1DLH3_9NEIS</name>
<evidence type="ECO:0000313" key="21">
    <source>
        <dbReference type="Proteomes" id="UP000322079"/>
    </source>
</evidence>
<evidence type="ECO:0000256" key="7">
    <source>
        <dbReference type="ARBA" id="ARBA00019608"/>
    </source>
</evidence>
<dbReference type="AlphaFoldDB" id="A0A5C1DLH3"/>
<dbReference type="InterPro" id="IPR036265">
    <property type="entry name" value="HIT-like_sf"/>
</dbReference>
<organism evidence="20 21">
    <name type="scientific">Chromobacterium paludis</name>
    <dbReference type="NCBI Taxonomy" id="2605945"/>
    <lineage>
        <taxon>Bacteria</taxon>
        <taxon>Pseudomonadati</taxon>
        <taxon>Pseudomonadota</taxon>
        <taxon>Betaproteobacteria</taxon>
        <taxon>Neisseriales</taxon>
        <taxon>Chromobacteriaceae</taxon>
        <taxon>Chromobacterium</taxon>
    </lineage>
</organism>
<comment type="subcellular location">
    <subcellularLocation>
        <location evidence="2">Cell membrane</location>
        <topology evidence="2">Single-pass membrane protein</topology>
    </subcellularLocation>
</comment>
<evidence type="ECO:0000256" key="12">
    <source>
        <dbReference type="ARBA" id="ARBA00022989"/>
    </source>
</evidence>
<keyword evidence="19" id="KW-0732">Signal</keyword>
<keyword evidence="16" id="KW-1208">Phospholipid metabolism</keyword>
<evidence type="ECO:0000256" key="5">
    <source>
        <dbReference type="ARBA" id="ARBA00006435"/>
    </source>
</evidence>
<dbReference type="GO" id="GO:0008715">
    <property type="term" value="F:CDP-diacylglycerol diphosphatase activity"/>
    <property type="evidence" value="ECO:0007669"/>
    <property type="project" value="UniProtKB-EC"/>
</dbReference>
<evidence type="ECO:0000256" key="4">
    <source>
        <dbReference type="ARBA" id="ARBA00005189"/>
    </source>
</evidence>
<comment type="similarity">
    <text evidence="5">Belongs to the Cdh family.</text>
</comment>
<dbReference type="Proteomes" id="UP000322079">
    <property type="component" value="Chromosome"/>
</dbReference>
<evidence type="ECO:0000256" key="6">
    <source>
        <dbReference type="ARBA" id="ARBA00012375"/>
    </source>
</evidence>
<feature type="chain" id="PRO_5023016892" description="CDP-diacylglycerol pyrophosphatase" evidence="19">
    <location>
        <begin position="24"/>
        <end position="252"/>
    </location>
</feature>
<dbReference type="EC" id="3.6.1.26" evidence="6"/>
<proteinExistence type="inferred from homology"/>
<dbReference type="EMBL" id="CP043473">
    <property type="protein sequence ID" value="QEL57452.1"/>
    <property type="molecule type" value="Genomic_DNA"/>
</dbReference>
<keyword evidence="13" id="KW-0443">Lipid metabolism</keyword>
<keyword evidence="12" id="KW-1133">Transmembrane helix</keyword>
<dbReference type="RefSeq" id="WP_149299123.1">
    <property type="nucleotide sequence ID" value="NZ_CP043473.1"/>
</dbReference>
<dbReference type="GO" id="GO:0046342">
    <property type="term" value="P:CDP-diacylglycerol catabolic process"/>
    <property type="evidence" value="ECO:0007669"/>
    <property type="project" value="UniProtKB-UniPathway"/>
</dbReference>
<protein>
    <recommendedName>
        <fullName evidence="7">CDP-diacylglycerol pyrophosphatase</fullName>
        <ecNumber evidence="6">3.6.1.26</ecNumber>
    </recommendedName>
    <alternativeName>
        <fullName evidence="17">CDP-diacylglycerol phosphatidylhydrolase</fullName>
    </alternativeName>
    <alternativeName>
        <fullName evidence="18">CDP-diglyceride hydrolase</fullName>
    </alternativeName>
</protein>
<evidence type="ECO:0000256" key="8">
    <source>
        <dbReference type="ARBA" id="ARBA00022475"/>
    </source>
</evidence>
<dbReference type="Gene3D" id="3.30.428.30">
    <property type="entry name" value="HIT family - CDH-like"/>
    <property type="match status" value="1"/>
</dbReference>
<accession>A0A5C1DLH3</accession>
<keyword evidence="14" id="KW-0472">Membrane</keyword>
<dbReference type="GO" id="GO:0008654">
    <property type="term" value="P:phospholipid biosynthetic process"/>
    <property type="evidence" value="ECO:0007669"/>
    <property type="project" value="UniProtKB-KW"/>
</dbReference>
<evidence type="ECO:0000256" key="14">
    <source>
        <dbReference type="ARBA" id="ARBA00023136"/>
    </source>
</evidence>
<keyword evidence="8" id="KW-1003">Cell membrane</keyword>
<dbReference type="SUPFAM" id="SSF54197">
    <property type="entry name" value="HIT-like"/>
    <property type="match status" value="1"/>
</dbReference>
<evidence type="ECO:0000256" key="19">
    <source>
        <dbReference type="SAM" id="SignalP"/>
    </source>
</evidence>
<dbReference type="GO" id="GO:0005886">
    <property type="term" value="C:plasma membrane"/>
    <property type="evidence" value="ECO:0007669"/>
    <property type="project" value="UniProtKB-SubCell"/>
</dbReference>